<dbReference type="Proteomes" id="UP000291822">
    <property type="component" value="Unassembled WGS sequence"/>
</dbReference>
<proteinExistence type="predicted"/>
<keyword evidence="2" id="KW-1185">Reference proteome</keyword>
<accession>A0A4R0YI42</accession>
<comment type="caution">
    <text evidence="1">The sequence shown here is derived from an EMBL/GenBank/DDBJ whole genome shotgun (WGS) entry which is preliminary data.</text>
</comment>
<name>A0A4R0YI42_9GAMM</name>
<gene>
    <name evidence="1" type="ORF">EZM97_29825</name>
</gene>
<protein>
    <submittedName>
        <fullName evidence="1">Uncharacterized protein</fullName>
    </submittedName>
</protein>
<sequence length="82" mass="9674">MSWRTARSDAGRSFWRNLLAVMRDDPQRGKPRESQRAMAHASRPCMFRMAIHFLLILMTLQHERSMTVICQMMNRHAIVAMK</sequence>
<dbReference type="RefSeq" id="WP_131411648.1">
    <property type="nucleotide sequence ID" value="NZ_SJTG01000005.1"/>
</dbReference>
<dbReference type="EMBL" id="SJTG01000005">
    <property type="protein sequence ID" value="TCI06832.1"/>
    <property type="molecule type" value="Genomic_DNA"/>
</dbReference>
<evidence type="ECO:0000313" key="1">
    <source>
        <dbReference type="EMBL" id="TCI06832.1"/>
    </source>
</evidence>
<organism evidence="1 2">
    <name type="scientific">Dyella soli</name>
    <dbReference type="NCBI Taxonomy" id="522319"/>
    <lineage>
        <taxon>Bacteria</taxon>
        <taxon>Pseudomonadati</taxon>
        <taxon>Pseudomonadota</taxon>
        <taxon>Gammaproteobacteria</taxon>
        <taxon>Lysobacterales</taxon>
        <taxon>Rhodanobacteraceae</taxon>
        <taxon>Dyella</taxon>
    </lineage>
</organism>
<evidence type="ECO:0000313" key="2">
    <source>
        <dbReference type="Proteomes" id="UP000291822"/>
    </source>
</evidence>
<reference evidence="1 2" key="1">
    <citation type="submission" date="2019-02" db="EMBL/GenBank/DDBJ databases">
        <title>Dyella amyloliquefaciens sp. nov., isolated from forest soil.</title>
        <authorList>
            <person name="Gao Z.-H."/>
            <person name="Qiu L.-H."/>
        </authorList>
    </citation>
    <scope>NUCLEOTIDE SEQUENCE [LARGE SCALE GENOMIC DNA]</scope>
    <source>
        <strain evidence="1 2">KACC 12747</strain>
    </source>
</reference>
<dbReference type="AlphaFoldDB" id="A0A4R0YI42"/>